<dbReference type="InterPro" id="IPR002762">
    <property type="entry name" value="CbiX-like"/>
</dbReference>
<dbReference type="SUPFAM" id="SSF53800">
    <property type="entry name" value="Chelatase"/>
    <property type="match status" value="1"/>
</dbReference>
<keyword evidence="1" id="KW-0479">Metal-binding</keyword>
<organism evidence="4 5">
    <name type="scientific">Natronosporangium hydrolyticum</name>
    <dbReference type="NCBI Taxonomy" id="2811111"/>
    <lineage>
        <taxon>Bacteria</taxon>
        <taxon>Bacillati</taxon>
        <taxon>Actinomycetota</taxon>
        <taxon>Actinomycetes</taxon>
        <taxon>Micromonosporales</taxon>
        <taxon>Micromonosporaceae</taxon>
        <taxon>Natronosporangium</taxon>
    </lineage>
</organism>
<proteinExistence type="predicted"/>
<name>A0A895YP20_9ACTN</name>
<feature type="transmembrane region" description="Helical" evidence="3">
    <location>
        <begin position="60"/>
        <end position="82"/>
    </location>
</feature>
<keyword evidence="3" id="KW-1133">Transmembrane helix</keyword>
<dbReference type="CDD" id="cd03416">
    <property type="entry name" value="CbiX_SirB_N"/>
    <property type="match status" value="1"/>
</dbReference>
<keyword evidence="3" id="KW-0472">Membrane</keyword>
<evidence type="ECO:0000313" key="5">
    <source>
        <dbReference type="Proteomes" id="UP000662857"/>
    </source>
</evidence>
<dbReference type="InterPro" id="IPR050963">
    <property type="entry name" value="Sirohydro_Cobaltochel/CbiX"/>
</dbReference>
<dbReference type="GO" id="GO:0046872">
    <property type="term" value="F:metal ion binding"/>
    <property type="evidence" value="ECO:0007669"/>
    <property type="project" value="UniProtKB-KW"/>
</dbReference>
<evidence type="ECO:0000256" key="3">
    <source>
        <dbReference type="SAM" id="Phobius"/>
    </source>
</evidence>
<keyword evidence="2" id="KW-0456">Lyase</keyword>
<dbReference type="AlphaFoldDB" id="A0A895YP20"/>
<reference evidence="4" key="1">
    <citation type="submission" date="2021-02" db="EMBL/GenBank/DDBJ databases">
        <title>Natrosporangium hydrolyticum gen. nov., sp. nov, a haloalkaliphilic actinobacterium from a soda solonchak soil.</title>
        <authorList>
            <person name="Sorokin D.Y."/>
            <person name="Khijniak T.V."/>
            <person name="Zakharycheva A.P."/>
            <person name="Boueva O.V."/>
            <person name="Ariskina E.V."/>
            <person name="Hahnke R.L."/>
            <person name="Bunk B."/>
            <person name="Sproer C."/>
            <person name="Schumann P."/>
            <person name="Evtushenko L.I."/>
            <person name="Kublanov I.V."/>
        </authorList>
    </citation>
    <scope>NUCLEOTIDE SEQUENCE</scope>
    <source>
        <strain evidence="4">DSM 106523</strain>
    </source>
</reference>
<dbReference type="Gene3D" id="3.40.50.1400">
    <property type="match status" value="2"/>
</dbReference>
<dbReference type="GO" id="GO:0016829">
    <property type="term" value="F:lyase activity"/>
    <property type="evidence" value="ECO:0007669"/>
    <property type="project" value="UniProtKB-KW"/>
</dbReference>
<sequence length="269" mass="27079">MSPADLAGREAVLLVAHGSADPQAASTTRALAAELARARPEMVVRTAYLDHTDPRPDDELVALAGAGVVGVTVVPLLLTAAYHHRVDLPAMLTAAEERGTLPPVRVSAVLGPVAGTVPHWLLGGLRRRLAESLAGSAGVDGLVLAAAGTKDAGARATVESAATVLGDALGLPCVAAYASAAAPDPGTAVRTLRAQGATRVGVAAYFLATGRLYRAAAQGARTAGAVAVAEPLGTAPELVRLIMSRLDDLHAGVASPERLSLGVDLLVTA</sequence>
<keyword evidence="5" id="KW-1185">Reference proteome</keyword>
<dbReference type="EMBL" id="CP070499">
    <property type="protein sequence ID" value="QSB15698.1"/>
    <property type="molecule type" value="Genomic_DNA"/>
</dbReference>
<dbReference type="PANTHER" id="PTHR33542">
    <property type="entry name" value="SIROHYDROCHLORIN FERROCHELATASE, CHLOROPLASTIC"/>
    <property type="match status" value="1"/>
</dbReference>
<evidence type="ECO:0000256" key="1">
    <source>
        <dbReference type="ARBA" id="ARBA00022723"/>
    </source>
</evidence>
<dbReference type="Proteomes" id="UP000662857">
    <property type="component" value="Chromosome"/>
</dbReference>
<dbReference type="PANTHER" id="PTHR33542:SF5">
    <property type="entry name" value="FERROCHELATASE CHE1"/>
    <property type="match status" value="1"/>
</dbReference>
<dbReference type="Pfam" id="PF01903">
    <property type="entry name" value="CbiX"/>
    <property type="match status" value="2"/>
</dbReference>
<dbReference type="KEGG" id="nhy:JQS43_04975"/>
<keyword evidence="3" id="KW-0812">Transmembrane</keyword>
<gene>
    <name evidence="4" type="ORF">JQS43_04975</name>
</gene>
<accession>A0A895YP20</accession>
<protein>
    <submittedName>
        <fullName evidence="4">Cobalamin biosynthesis protein CbiX</fullName>
    </submittedName>
</protein>
<evidence type="ECO:0000256" key="2">
    <source>
        <dbReference type="ARBA" id="ARBA00023239"/>
    </source>
</evidence>
<dbReference type="RefSeq" id="WP_239677880.1">
    <property type="nucleotide sequence ID" value="NZ_CP070499.1"/>
</dbReference>
<evidence type="ECO:0000313" key="4">
    <source>
        <dbReference type="EMBL" id="QSB15698.1"/>
    </source>
</evidence>